<dbReference type="Proteomes" id="UP000663852">
    <property type="component" value="Unassembled WGS sequence"/>
</dbReference>
<sequence length="502" mass="58324">MSLLTLKHIFGVKTSHRNSIEYLNEYCYVYPSNRHIIFYNKEYKNEYFIDFENENDQFECLLISPNKEYLSIGFSNLNKSRIILYKINQIIKSPPIKLKTFSLKNSHQINSVCFSSNSKYLLVLSGTSEHVLTCWSIPQSRSIGTINIHINSSTNPLHLQISFNPINSSNILISGNDFVEEFHLNNGTISRIFREEFSRYSSSKITAHCWLNESHMLIAFENGFLCILNKDRQIIQQYYVNGLLDSVETKRKKSKGNLVKSKSSFYLSSSLSIPSKRSSLSLINLHDHSRRNSFRYLNVLTDDYLHKNHSSRIISLLSFPRGVFVSTSKGEVLVYERNENHIELNYLRRFLLPSSSVNDSTNEFIHSLSLNPNEEMLLVATNRNHLYEIDLSKMDYRRKEEIINSNSLHDAHSGSIIDGVLSLSKSLLFTIGSDRSIQIWNYQTNIEEFKYEFPIEPIMMSVHPNGIFICLGFFDQIQISFYTNENFILFKQFQLFNVQCVN</sequence>
<comment type="caution">
    <text evidence="2">The sequence shown here is derived from an EMBL/GenBank/DDBJ whole genome shotgun (WGS) entry which is preliminary data.</text>
</comment>
<evidence type="ECO:0000313" key="3">
    <source>
        <dbReference type="Proteomes" id="UP000663852"/>
    </source>
</evidence>
<feature type="repeat" description="WD" evidence="1">
    <location>
        <begin position="409"/>
        <end position="444"/>
    </location>
</feature>
<dbReference type="InterPro" id="IPR036322">
    <property type="entry name" value="WD40_repeat_dom_sf"/>
</dbReference>
<dbReference type="EMBL" id="CAJNOJ010000075">
    <property type="protein sequence ID" value="CAF1043039.1"/>
    <property type="molecule type" value="Genomic_DNA"/>
</dbReference>
<dbReference type="InterPro" id="IPR001680">
    <property type="entry name" value="WD40_rpt"/>
</dbReference>
<keyword evidence="1" id="KW-0853">WD repeat</keyword>
<dbReference type="InterPro" id="IPR052993">
    <property type="entry name" value="CFA-57"/>
</dbReference>
<dbReference type="PANTHER" id="PTHR32215">
    <property type="entry name" value="CILIA- AND FLAGELLA-ASSOCIATED PROTEIN 57"/>
    <property type="match status" value="1"/>
</dbReference>
<organism evidence="2 3">
    <name type="scientific">Adineta ricciae</name>
    <name type="common">Rotifer</name>
    <dbReference type="NCBI Taxonomy" id="249248"/>
    <lineage>
        <taxon>Eukaryota</taxon>
        <taxon>Metazoa</taxon>
        <taxon>Spiralia</taxon>
        <taxon>Gnathifera</taxon>
        <taxon>Rotifera</taxon>
        <taxon>Eurotatoria</taxon>
        <taxon>Bdelloidea</taxon>
        <taxon>Adinetida</taxon>
        <taxon>Adinetidae</taxon>
        <taxon>Adineta</taxon>
    </lineage>
</organism>
<gene>
    <name evidence="2" type="ORF">EDS130_LOCUS17026</name>
</gene>
<dbReference type="AlphaFoldDB" id="A0A814JVA2"/>
<dbReference type="OrthoDB" id="10251741at2759"/>
<dbReference type="PROSITE" id="PS50082">
    <property type="entry name" value="WD_REPEATS_2"/>
    <property type="match status" value="1"/>
</dbReference>
<dbReference type="Gene3D" id="2.130.10.10">
    <property type="entry name" value="YVTN repeat-like/Quinoprotein amine dehydrogenase"/>
    <property type="match status" value="3"/>
</dbReference>
<dbReference type="PANTHER" id="PTHR32215:SF0">
    <property type="entry name" value="CILIA- AND FLAGELLA-ASSOCIATED PROTEIN 57"/>
    <property type="match status" value="1"/>
</dbReference>
<evidence type="ECO:0000256" key="1">
    <source>
        <dbReference type="PROSITE-ProRule" id="PRU00221"/>
    </source>
</evidence>
<reference evidence="2" key="1">
    <citation type="submission" date="2021-02" db="EMBL/GenBank/DDBJ databases">
        <authorList>
            <person name="Nowell W R."/>
        </authorList>
    </citation>
    <scope>NUCLEOTIDE SEQUENCE</scope>
</reference>
<dbReference type="InterPro" id="IPR015943">
    <property type="entry name" value="WD40/YVTN_repeat-like_dom_sf"/>
</dbReference>
<protein>
    <submittedName>
        <fullName evidence="2">Uncharacterized protein</fullName>
    </submittedName>
</protein>
<evidence type="ECO:0000313" key="2">
    <source>
        <dbReference type="EMBL" id="CAF1043039.1"/>
    </source>
</evidence>
<accession>A0A814JVA2</accession>
<dbReference type="SUPFAM" id="SSF50978">
    <property type="entry name" value="WD40 repeat-like"/>
    <property type="match status" value="1"/>
</dbReference>
<dbReference type="SMART" id="SM00320">
    <property type="entry name" value="WD40"/>
    <property type="match status" value="3"/>
</dbReference>
<name>A0A814JVA2_ADIRI</name>
<proteinExistence type="predicted"/>